<name>G5S9H2_SALET</name>
<organism evidence="1 2">
    <name type="scientific">Salmonella enterica subsp. enterica serovar Wandsworth str. A4-580</name>
    <dbReference type="NCBI Taxonomy" id="913086"/>
    <lineage>
        <taxon>Bacteria</taxon>
        <taxon>Pseudomonadati</taxon>
        <taxon>Pseudomonadota</taxon>
        <taxon>Gammaproteobacteria</taxon>
        <taxon>Enterobacterales</taxon>
        <taxon>Enterobacteriaceae</taxon>
        <taxon>Salmonella</taxon>
    </lineage>
</organism>
<dbReference type="Proteomes" id="UP000003536">
    <property type="component" value="Unassembled WGS sequence"/>
</dbReference>
<accession>G5S9H2</accession>
<comment type="caution">
    <text evidence="1">The sequence shown here is derived from an EMBL/GenBank/DDBJ whole genome shotgun (WGS) entry which is preliminary data.</text>
</comment>
<evidence type="ECO:0000313" key="1">
    <source>
        <dbReference type="EMBL" id="EHD04770.1"/>
    </source>
</evidence>
<protein>
    <submittedName>
        <fullName evidence="1">Uncharacterized protein</fullName>
    </submittedName>
</protein>
<dbReference type="AlphaFoldDB" id="G5S9H2"/>
<gene>
    <name evidence="1" type="ORF">LTSEWAN_1623</name>
</gene>
<evidence type="ECO:0000313" key="2">
    <source>
        <dbReference type="Proteomes" id="UP000003536"/>
    </source>
</evidence>
<feature type="non-terminal residue" evidence="1">
    <location>
        <position position="1"/>
    </location>
</feature>
<proteinExistence type="predicted"/>
<reference evidence="1 2" key="1">
    <citation type="journal article" date="2011" name="BMC Genomics">
        <title>Genome sequencing reveals diversification of virulence factor content and possible host adaptation in distinct subpopulations of Salmonella enterica.</title>
        <authorList>
            <person name="den Bakker H.C."/>
            <person name="Moreno Switt A.I."/>
            <person name="Govoni G."/>
            <person name="Cummings C.A."/>
            <person name="Ranieri M.L."/>
            <person name="Degoricija L."/>
            <person name="Hoelzer K."/>
            <person name="Rodriguez-Rivera L.D."/>
            <person name="Brown S."/>
            <person name="Bolchacova E."/>
            <person name="Furtado M.R."/>
            <person name="Wiedmann M."/>
        </authorList>
    </citation>
    <scope>NUCLEOTIDE SEQUENCE [LARGE SCALE GENOMIC DNA]</scope>
    <source>
        <strain evidence="1 2">A4-580</strain>
    </source>
</reference>
<dbReference type="PATRIC" id="fig|913086.3.peg.1278"/>
<dbReference type="EMBL" id="AFCX01000524">
    <property type="protein sequence ID" value="EHD04770.1"/>
    <property type="molecule type" value="Genomic_DNA"/>
</dbReference>
<sequence>ISWYIALVNGLRRLPINNISQQLSGKNTSKASQGFHAPSLSGYFQFH</sequence>